<organism evidence="9 10">
    <name type="scientific">Linum tenue</name>
    <dbReference type="NCBI Taxonomy" id="586396"/>
    <lineage>
        <taxon>Eukaryota</taxon>
        <taxon>Viridiplantae</taxon>
        <taxon>Streptophyta</taxon>
        <taxon>Embryophyta</taxon>
        <taxon>Tracheophyta</taxon>
        <taxon>Spermatophyta</taxon>
        <taxon>Magnoliopsida</taxon>
        <taxon>eudicotyledons</taxon>
        <taxon>Gunneridae</taxon>
        <taxon>Pentapetalae</taxon>
        <taxon>rosids</taxon>
        <taxon>fabids</taxon>
        <taxon>Malpighiales</taxon>
        <taxon>Linaceae</taxon>
        <taxon>Linum</taxon>
    </lineage>
</organism>
<keyword evidence="8" id="KW-0812">Transmembrane</keyword>
<dbReference type="InterPro" id="IPR035669">
    <property type="entry name" value="SGNH_plant_lipase-like"/>
</dbReference>
<dbReference type="EMBL" id="CAMGYJ010000009">
    <property type="protein sequence ID" value="CAI0475402.1"/>
    <property type="molecule type" value="Genomic_DNA"/>
</dbReference>
<keyword evidence="10" id="KW-1185">Reference proteome</keyword>
<keyword evidence="8" id="KW-1133">Transmembrane helix</keyword>
<keyword evidence="6" id="KW-0442">Lipid degradation</keyword>
<keyword evidence="3" id="KW-0964">Secreted</keyword>
<reference evidence="9" key="1">
    <citation type="submission" date="2022-08" db="EMBL/GenBank/DDBJ databases">
        <authorList>
            <person name="Gutierrez-Valencia J."/>
        </authorList>
    </citation>
    <scope>NUCLEOTIDE SEQUENCE</scope>
</reference>
<sequence>MRYINHRYFIHFCHPTSTFFSIIPFPSSTHNSNPNFPEMGSRRSFLRSWSSPLFLFVVVVALAASSADGSRAPRVPCYFIFGDSLYDSGNNNNLNTSAKVNYSPYGIDLPAGPTGRFSNGQTTADAIAIDLLISFGYAGEILGFKDFIPPFASNPDDRQILVGVNYASGSAGILVESGKQGGDNVDLSQQLRNHELTVSRIVEILGSKVAAFEYLGQCLYICDSGNNDYINNYILPQSTAIRNQYNPDQFAALLITQYSAQIIRLYELGARKVALAGISNIGCTPSLIATLGTNGAPCVNSVNQLVVPFNTRLKSLISQLKLSYPDAKFAYLDSVRVGTLVGAVFRFAAFRIRATSCCQVSTVTGLCLPNTVPCSQRPSYLFWDAFHPTELANQLAAPLFFPAIQRIL</sequence>
<evidence type="ECO:0000256" key="2">
    <source>
        <dbReference type="ARBA" id="ARBA00008668"/>
    </source>
</evidence>
<dbReference type="PANTHER" id="PTHR45650:SF9">
    <property type="entry name" value="SGNH HYDROLASE-TYPE ESTERASE DOMAIN-CONTAINING PROTEIN"/>
    <property type="match status" value="1"/>
</dbReference>
<dbReference type="Pfam" id="PF00657">
    <property type="entry name" value="Lipase_GDSL"/>
    <property type="match status" value="1"/>
</dbReference>
<evidence type="ECO:0000256" key="1">
    <source>
        <dbReference type="ARBA" id="ARBA00004613"/>
    </source>
</evidence>
<evidence type="ECO:0008006" key="11">
    <source>
        <dbReference type="Google" id="ProtNLM"/>
    </source>
</evidence>
<proteinExistence type="inferred from homology"/>
<dbReference type="GO" id="GO:0016042">
    <property type="term" value="P:lipid catabolic process"/>
    <property type="evidence" value="ECO:0007669"/>
    <property type="project" value="UniProtKB-KW"/>
</dbReference>
<dbReference type="InterPro" id="IPR001087">
    <property type="entry name" value="GDSL"/>
</dbReference>
<comment type="subcellular location">
    <subcellularLocation>
        <location evidence="1">Secreted</location>
    </subcellularLocation>
</comment>
<keyword evidence="5" id="KW-0378">Hydrolase</keyword>
<keyword evidence="4" id="KW-0732">Signal</keyword>
<keyword evidence="7" id="KW-0443">Lipid metabolism</keyword>
<dbReference type="GO" id="GO:0005576">
    <property type="term" value="C:extracellular region"/>
    <property type="evidence" value="ECO:0007669"/>
    <property type="project" value="UniProtKB-SubCell"/>
</dbReference>
<name>A0AAV0PW26_9ROSI</name>
<dbReference type="CDD" id="cd01837">
    <property type="entry name" value="SGNH_plant_lipase_like"/>
    <property type="match status" value="1"/>
</dbReference>
<dbReference type="PANTHER" id="PTHR45650">
    <property type="entry name" value="GDSL-LIKE LIPASE/ACYLHYDROLASE-RELATED"/>
    <property type="match status" value="1"/>
</dbReference>
<evidence type="ECO:0000256" key="7">
    <source>
        <dbReference type="ARBA" id="ARBA00023098"/>
    </source>
</evidence>
<dbReference type="SUPFAM" id="SSF52266">
    <property type="entry name" value="SGNH hydrolase"/>
    <property type="match status" value="1"/>
</dbReference>
<gene>
    <name evidence="9" type="ORF">LITE_LOCUS40393</name>
</gene>
<evidence type="ECO:0000256" key="3">
    <source>
        <dbReference type="ARBA" id="ARBA00022525"/>
    </source>
</evidence>
<evidence type="ECO:0000256" key="4">
    <source>
        <dbReference type="ARBA" id="ARBA00022729"/>
    </source>
</evidence>
<accession>A0AAV0PW26</accession>
<feature type="transmembrane region" description="Helical" evidence="8">
    <location>
        <begin position="49"/>
        <end position="67"/>
    </location>
</feature>
<evidence type="ECO:0000313" key="9">
    <source>
        <dbReference type="EMBL" id="CAI0475402.1"/>
    </source>
</evidence>
<comment type="similarity">
    <text evidence="2">Belongs to the 'GDSL' lipolytic enzyme family.</text>
</comment>
<dbReference type="InterPro" id="IPR051238">
    <property type="entry name" value="GDSL_esterase/lipase"/>
</dbReference>
<evidence type="ECO:0000256" key="8">
    <source>
        <dbReference type="SAM" id="Phobius"/>
    </source>
</evidence>
<keyword evidence="8" id="KW-0472">Membrane</keyword>
<dbReference type="AlphaFoldDB" id="A0AAV0PW26"/>
<protein>
    <recommendedName>
        <fullName evidence="11">GDSL esterase/lipase</fullName>
    </recommendedName>
</protein>
<evidence type="ECO:0000313" key="10">
    <source>
        <dbReference type="Proteomes" id="UP001154282"/>
    </source>
</evidence>
<evidence type="ECO:0000256" key="6">
    <source>
        <dbReference type="ARBA" id="ARBA00022963"/>
    </source>
</evidence>
<dbReference type="InterPro" id="IPR036514">
    <property type="entry name" value="SGNH_hydro_sf"/>
</dbReference>
<evidence type="ECO:0000256" key="5">
    <source>
        <dbReference type="ARBA" id="ARBA00022801"/>
    </source>
</evidence>
<dbReference type="Gene3D" id="3.40.50.1110">
    <property type="entry name" value="SGNH hydrolase"/>
    <property type="match status" value="1"/>
</dbReference>
<dbReference type="GO" id="GO:0016788">
    <property type="term" value="F:hydrolase activity, acting on ester bonds"/>
    <property type="evidence" value="ECO:0007669"/>
    <property type="project" value="InterPro"/>
</dbReference>
<dbReference type="Proteomes" id="UP001154282">
    <property type="component" value="Unassembled WGS sequence"/>
</dbReference>
<comment type="caution">
    <text evidence="9">The sequence shown here is derived from an EMBL/GenBank/DDBJ whole genome shotgun (WGS) entry which is preliminary data.</text>
</comment>